<dbReference type="Pfam" id="PF08501">
    <property type="entry name" value="Shikimate_dh_N"/>
    <property type="match status" value="1"/>
</dbReference>
<accession>A0A433RS36</accession>
<dbReference type="GO" id="GO:0005829">
    <property type="term" value="C:cytosol"/>
    <property type="evidence" value="ECO:0007669"/>
    <property type="project" value="TreeGrafter"/>
</dbReference>
<dbReference type="InterPro" id="IPR011342">
    <property type="entry name" value="Shikimate_DH"/>
</dbReference>
<feature type="binding site" evidence="8">
    <location>
        <position position="87"/>
    </location>
    <ligand>
        <name>shikimate</name>
        <dbReference type="ChEBI" id="CHEBI:36208"/>
    </ligand>
</feature>
<dbReference type="InterPro" id="IPR041121">
    <property type="entry name" value="SDH_C"/>
</dbReference>
<dbReference type="InterPro" id="IPR013708">
    <property type="entry name" value="Shikimate_DH-bd_N"/>
</dbReference>
<dbReference type="Gene3D" id="3.40.50.10860">
    <property type="entry name" value="Leucine Dehydrogenase, chain A, domain 1"/>
    <property type="match status" value="1"/>
</dbReference>
<dbReference type="Gene3D" id="3.40.50.720">
    <property type="entry name" value="NAD(P)-binding Rossmann-like Domain"/>
    <property type="match status" value="1"/>
</dbReference>
<dbReference type="GO" id="GO:0050661">
    <property type="term" value="F:NADP binding"/>
    <property type="evidence" value="ECO:0007669"/>
    <property type="project" value="InterPro"/>
</dbReference>
<dbReference type="RefSeq" id="WP_126991135.1">
    <property type="nucleotide sequence ID" value="NZ_JTFC01000032.1"/>
</dbReference>
<comment type="pathway">
    <text evidence="1 8">Metabolic intermediate biosynthesis; chorismate biosynthesis; chorismate from D-erythrose 4-phosphate and phosphoenolpyruvate: step 4/7.</text>
</comment>
<feature type="binding site" evidence="8">
    <location>
        <position position="103"/>
    </location>
    <ligand>
        <name>shikimate</name>
        <dbReference type="ChEBI" id="CHEBI:36208"/>
    </ligand>
</feature>
<feature type="binding site" evidence="8">
    <location>
        <position position="241"/>
    </location>
    <ligand>
        <name>NADP(+)</name>
        <dbReference type="ChEBI" id="CHEBI:58349"/>
    </ligand>
</feature>
<dbReference type="Pfam" id="PF18317">
    <property type="entry name" value="SDH_C"/>
    <property type="match status" value="1"/>
</dbReference>
<evidence type="ECO:0000313" key="12">
    <source>
        <dbReference type="EMBL" id="RUS54407.1"/>
    </source>
</evidence>
<dbReference type="SUPFAM" id="SSF51735">
    <property type="entry name" value="NAD(P)-binding Rossmann-fold domains"/>
    <property type="match status" value="1"/>
</dbReference>
<protein>
    <recommendedName>
        <fullName evidence="2 8">Shikimate dehydrogenase (NADP(+))</fullName>
        <shortName evidence="8">SDH</shortName>
        <ecNumber evidence="2 8">1.1.1.25</ecNumber>
    </recommendedName>
</protein>
<feature type="active site" description="Proton acceptor" evidence="8">
    <location>
        <position position="66"/>
    </location>
</feature>
<dbReference type="EC" id="1.1.1.25" evidence="2 8"/>
<dbReference type="Pfam" id="PF01488">
    <property type="entry name" value="Shikimate_DH"/>
    <property type="match status" value="1"/>
</dbReference>
<evidence type="ECO:0000256" key="8">
    <source>
        <dbReference type="HAMAP-Rule" id="MF_00222"/>
    </source>
</evidence>
<evidence type="ECO:0000256" key="1">
    <source>
        <dbReference type="ARBA" id="ARBA00004871"/>
    </source>
</evidence>
<feature type="domain" description="Shikimate dehydrogenase substrate binding N-terminal" evidence="10">
    <location>
        <begin position="7"/>
        <end position="89"/>
    </location>
</feature>
<feature type="domain" description="SDH C-terminal" evidence="11">
    <location>
        <begin position="241"/>
        <end position="271"/>
    </location>
</feature>
<feature type="binding site" evidence="8">
    <location>
        <begin position="152"/>
        <end position="157"/>
    </location>
    <ligand>
        <name>NADP(+)</name>
        <dbReference type="ChEBI" id="CHEBI:58349"/>
    </ligand>
</feature>
<comment type="function">
    <text evidence="8">Involved in the biosynthesis of the chorismate, which leads to the biosynthesis of aromatic amino acids. Catalyzes the reversible NADPH linked reduction of 3-dehydroshikimate (DHSA) to yield shikimate (SA).</text>
</comment>
<evidence type="ECO:0000256" key="6">
    <source>
        <dbReference type="ARBA" id="ARBA00023141"/>
    </source>
</evidence>
<reference evidence="12 13" key="1">
    <citation type="submission" date="2014-11" db="EMBL/GenBank/DDBJ databases">
        <title>Genome sequence and analysis of novel Kurthia sp.</title>
        <authorList>
            <person name="Lawson J.N."/>
            <person name="Gonzalez J.E."/>
            <person name="Rinauldi L."/>
            <person name="Xuan Z."/>
            <person name="Firman A."/>
            <person name="Shaddox L."/>
            <person name="Trudeau A."/>
            <person name="Shah S."/>
            <person name="Reiman D."/>
        </authorList>
    </citation>
    <scope>NUCLEOTIDE SEQUENCE [LARGE SCALE GENOMIC DNA]</scope>
    <source>
        <strain evidence="12 13">3B1D</strain>
    </source>
</reference>
<feature type="binding site" evidence="8">
    <location>
        <position position="218"/>
    </location>
    <ligand>
        <name>NADP(+)</name>
        <dbReference type="ChEBI" id="CHEBI:58349"/>
    </ligand>
</feature>
<dbReference type="HAMAP" id="MF_00222">
    <property type="entry name" value="Shikimate_DH_AroE"/>
    <property type="match status" value="1"/>
</dbReference>
<dbReference type="InterPro" id="IPR036291">
    <property type="entry name" value="NAD(P)-bd_dom_sf"/>
</dbReference>
<name>A0A433RS36_9BACL</name>
<evidence type="ECO:0000256" key="5">
    <source>
        <dbReference type="ARBA" id="ARBA00023002"/>
    </source>
</evidence>
<comment type="subunit">
    <text evidence="8">Homodimer.</text>
</comment>
<feature type="binding site" evidence="8">
    <location>
        <position position="220"/>
    </location>
    <ligand>
        <name>shikimate</name>
        <dbReference type="ChEBI" id="CHEBI:36208"/>
    </ligand>
</feature>
<comment type="catalytic activity">
    <reaction evidence="7 8">
        <text>shikimate + NADP(+) = 3-dehydroshikimate + NADPH + H(+)</text>
        <dbReference type="Rhea" id="RHEA:17737"/>
        <dbReference type="ChEBI" id="CHEBI:15378"/>
        <dbReference type="ChEBI" id="CHEBI:16630"/>
        <dbReference type="ChEBI" id="CHEBI:36208"/>
        <dbReference type="ChEBI" id="CHEBI:57783"/>
        <dbReference type="ChEBI" id="CHEBI:58349"/>
        <dbReference type="EC" id="1.1.1.25"/>
    </reaction>
</comment>
<dbReference type="Proteomes" id="UP000288623">
    <property type="component" value="Unassembled WGS sequence"/>
</dbReference>
<proteinExistence type="inferred from homology"/>
<keyword evidence="13" id="KW-1185">Reference proteome</keyword>
<dbReference type="GO" id="GO:0004764">
    <property type="term" value="F:shikimate 3-dehydrogenase (NADP+) activity"/>
    <property type="evidence" value="ECO:0007669"/>
    <property type="project" value="UniProtKB-UniRule"/>
</dbReference>
<keyword evidence="3 8" id="KW-0028">Amino-acid biosynthesis</keyword>
<evidence type="ECO:0000259" key="9">
    <source>
        <dbReference type="Pfam" id="PF01488"/>
    </source>
</evidence>
<comment type="caution">
    <text evidence="8">Lacks conserved residue(s) required for the propagation of feature annotation.</text>
</comment>
<evidence type="ECO:0000313" key="13">
    <source>
        <dbReference type="Proteomes" id="UP000288623"/>
    </source>
</evidence>
<dbReference type="EMBL" id="JTFC01000032">
    <property type="protein sequence ID" value="RUS54407.1"/>
    <property type="molecule type" value="Genomic_DNA"/>
</dbReference>
<evidence type="ECO:0000256" key="7">
    <source>
        <dbReference type="ARBA" id="ARBA00049442"/>
    </source>
</evidence>
<evidence type="ECO:0000256" key="4">
    <source>
        <dbReference type="ARBA" id="ARBA00022857"/>
    </source>
</evidence>
<dbReference type="PANTHER" id="PTHR21089:SF1">
    <property type="entry name" value="BIFUNCTIONAL 3-DEHYDROQUINATE DEHYDRATASE_SHIKIMATE DEHYDROGENASE, CHLOROPLASTIC"/>
    <property type="match status" value="1"/>
</dbReference>
<feature type="domain" description="Quinate/shikimate 5-dehydrogenase/glutamyl-tRNA reductase" evidence="9">
    <location>
        <begin position="118"/>
        <end position="193"/>
    </location>
</feature>
<dbReference type="GO" id="GO:0009073">
    <property type="term" value="P:aromatic amino acid family biosynthetic process"/>
    <property type="evidence" value="ECO:0007669"/>
    <property type="project" value="UniProtKB-KW"/>
</dbReference>
<dbReference type="OrthoDB" id="9792692at2"/>
<organism evidence="12 13">
    <name type="scientific">Candidatus Kurthia intestinigallinarum</name>
    <dbReference type="NCBI Taxonomy" id="1562256"/>
    <lineage>
        <taxon>Bacteria</taxon>
        <taxon>Bacillati</taxon>
        <taxon>Bacillota</taxon>
        <taxon>Bacilli</taxon>
        <taxon>Bacillales</taxon>
        <taxon>Caryophanaceae</taxon>
        <taxon>Kurthia</taxon>
    </lineage>
</organism>
<dbReference type="GO" id="GO:0008652">
    <property type="term" value="P:amino acid biosynthetic process"/>
    <property type="evidence" value="ECO:0007669"/>
    <property type="project" value="UniProtKB-KW"/>
</dbReference>
<evidence type="ECO:0000256" key="3">
    <source>
        <dbReference type="ARBA" id="ARBA00022605"/>
    </source>
</evidence>
<feature type="binding site" evidence="8">
    <location>
        <position position="62"/>
    </location>
    <ligand>
        <name>shikimate</name>
        <dbReference type="ChEBI" id="CHEBI:36208"/>
    </ligand>
</feature>
<dbReference type="InterPro" id="IPR046346">
    <property type="entry name" value="Aminoacid_DH-like_N_sf"/>
</dbReference>
<dbReference type="InterPro" id="IPR022893">
    <property type="entry name" value="Shikimate_DH_fam"/>
</dbReference>
<gene>
    <name evidence="8" type="primary">aroE</name>
    <name evidence="12" type="ORF">QI30_13390</name>
</gene>
<keyword evidence="5 8" id="KW-0560">Oxidoreductase</keyword>
<evidence type="ECO:0000259" key="11">
    <source>
        <dbReference type="Pfam" id="PF18317"/>
    </source>
</evidence>
<feature type="binding site" evidence="8">
    <location>
        <begin position="15"/>
        <end position="17"/>
    </location>
    <ligand>
        <name>shikimate</name>
        <dbReference type="ChEBI" id="CHEBI:36208"/>
    </ligand>
</feature>
<dbReference type="AlphaFoldDB" id="A0A433RS36"/>
<dbReference type="NCBIfam" id="NF001310">
    <property type="entry name" value="PRK00258.1-2"/>
    <property type="match status" value="1"/>
</dbReference>
<evidence type="ECO:0000259" key="10">
    <source>
        <dbReference type="Pfam" id="PF08501"/>
    </source>
</evidence>
<dbReference type="PANTHER" id="PTHR21089">
    <property type="entry name" value="SHIKIMATE DEHYDROGENASE"/>
    <property type="match status" value="1"/>
</dbReference>
<dbReference type="InterPro" id="IPR006151">
    <property type="entry name" value="Shikm_DH/Glu-tRNA_Rdtase"/>
</dbReference>
<keyword evidence="6 8" id="KW-0057">Aromatic amino acid biosynthesis</keyword>
<sequence>MKKWYAVIGNPIEHSLSPLMHNTWMTVEERDAAYLPLHVLPENLEQAFTGMKVLGISGFNITIPHKETILPLLDELDPLAKKMGAVNTVVRLENGQYKGYNTDGLGFVKSLEDAVGTQHKNKRLLIIGAGGASRGICFALVQEGYTNIAIANRTVSKAQAICNELDTNAEALSLDEAATQLGEFDIIVQTTSAGLNHSEFALPLSLENLSKTAIVADIVYNPLMTPFLAQSKEKGATVVTGLGMFIHQGALAYSYWTDVYPKAAVVEDVLLANLGGNK</sequence>
<dbReference type="UniPathway" id="UPA00053">
    <property type="reaction ID" value="UER00087"/>
</dbReference>
<feature type="binding site" evidence="8">
    <location>
        <position position="248"/>
    </location>
    <ligand>
        <name>shikimate</name>
        <dbReference type="ChEBI" id="CHEBI:36208"/>
    </ligand>
</feature>
<dbReference type="NCBIfam" id="TIGR00507">
    <property type="entry name" value="aroE"/>
    <property type="match status" value="1"/>
</dbReference>
<dbReference type="CDD" id="cd01065">
    <property type="entry name" value="NAD_bind_Shikimate_DH"/>
    <property type="match status" value="1"/>
</dbReference>
<feature type="binding site" evidence="8">
    <location>
        <begin position="128"/>
        <end position="132"/>
    </location>
    <ligand>
        <name>NADP(+)</name>
        <dbReference type="ChEBI" id="CHEBI:58349"/>
    </ligand>
</feature>
<dbReference type="GO" id="GO:0009423">
    <property type="term" value="P:chorismate biosynthetic process"/>
    <property type="evidence" value="ECO:0007669"/>
    <property type="project" value="UniProtKB-UniRule"/>
</dbReference>
<comment type="similarity">
    <text evidence="8">Belongs to the shikimate dehydrogenase family.</text>
</comment>
<comment type="caution">
    <text evidence="12">The sequence shown here is derived from an EMBL/GenBank/DDBJ whole genome shotgun (WGS) entry which is preliminary data.</text>
</comment>
<dbReference type="GO" id="GO:0019632">
    <property type="term" value="P:shikimate metabolic process"/>
    <property type="evidence" value="ECO:0007669"/>
    <property type="project" value="InterPro"/>
</dbReference>
<keyword evidence="4 8" id="KW-0521">NADP</keyword>
<evidence type="ECO:0000256" key="2">
    <source>
        <dbReference type="ARBA" id="ARBA00012962"/>
    </source>
</evidence>
<dbReference type="SUPFAM" id="SSF53223">
    <property type="entry name" value="Aminoacid dehydrogenase-like, N-terminal domain"/>
    <property type="match status" value="1"/>
</dbReference>